<accession>A0A0E9WML9</accession>
<protein>
    <submittedName>
        <fullName evidence="1">Uncharacterized protein</fullName>
    </submittedName>
</protein>
<proteinExistence type="predicted"/>
<reference evidence="1" key="2">
    <citation type="journal article" date="2015" name="Fish Shellfish Immunol.">
        <title>Early steps in the European eel (Anguilla anguilla)-Vibrio vulnificus interaction in the gills: Role of the RtxA13 toxin.</title>
        <authorList>
            <person name="Callol A."/>
            <person name="Pajuelo D."/>
            <person name="Ebbesson L."/>
            <person name="Teles M."/>
            <person name="MacKenzie S."/>
            <person name="Amaro C."/>
        </authorList>
    </citation>
    <scope>NUCLEOTIDE SEQUENCE</scope>
</reference>
<reference evidence="1" key="1">
    <citation type="submission" date="2014-11" db="EMBL/GenBank/DDBJ databases">
        <authorList>
            <person name="Amaro Gonzalez C."/>
        </authorList>
    </citation>
    <scope>NUCLEOTIDE SEQUENCE</scope>
</reference>
<dbReference type="EMBL" id="GBXM01017787">
    <property type="protein sequence ID" value="JAH90790.1"/>
    <property type="molecule type" value="Transcribed_RNA"/>
</dbReference>
<dbReference type="AlphaFoldDB" id="A0A0E9WML9"/>
<name>A0A0E9WML9_ANGAN</name>
<evidence type="ECO:0000313" key="1">
    <source>
        <dbReference type="EMBL" id="JAH90790.1"/>
    </source>
</evidence>
<sequence>MIYLFDALDVQSRPVTIYLFIYFFSVTHTDYSFSNTSRLGVI</sequence>
<organism evidence="1">
    <name type="scientific">Anguilla anguilla</name>
    <name type="common">European freshwater eel</name>
    <name type="synonym">Muraena anguilla</name>
    <dbReference type="NCBI Taxonomy" id="7936"/>
    <lineage>
        <taxon>Eukaryota</taxon>
        <taxon>Metazoa</taxon>
        <taxon>Chordata</taxon>
        <taxon>Craniata</taxon>
        <taxon>Vertebrata</taxon>
        <taxon>Euteleostomi</taxon>
        <taxon>Actinopterygii</taxon>
        <taxon>Neopterygii</taxon>
        <taxon>Teleostei</taxon>
        <taxon>Anguilliformes</taxon>
        <taxon>Anguillidae</taxon>
        <taxon>Anguilla</taxon>
    </lineage>
</organism>